<feature type="binding site" evidence="12">
    <location>
        <begin position="246"/>
        <end position="249"/>
    </location>
    <ligand>
        <name>substrate</name>
    </ligand>
</feature>
<dbReference type="InterPro" id="IPR036250">
    <property type="entry name" value="AcylCo_DH-like_C"/>
</dbReference>
<dbReference type="PIRSF" id="PIRSF016578">
    <property type="entry name" value="HsaA"/>
    <property type="match status" value="1"/>
</dbReference>
<dbReference type="FunFam" id="2.40.110.10:FF:000004">
    <property type="entry name" value="Isovaleryl-CoA dehydrogenase, mitochondrial"/>
    <property type="match status" value="1"/>
</dbReference>
<evidence type="ECO:0000256" key="3">
    <source>
        <dbReference type="ARBA" id="ARBA00009347"/>
    </source>
</evidence>
<feature type="binding site" evidence="12">
    <location>
        <position position="138"/>
    </location>
    <ligand>
        <name>substrate</name>
    </ligand>
</feature>
<dbReference type="InterPro" id="IPR013786">
    <property type="entry name" value="AcylCoA_DH/ox_N"/>
</dbReference>
<dbReference type="Pfam" id="PF00441">
    <property type="entry name" value="Acyl-CoA_dh_1"/>
    <property type="match status" value="1"/>
</dbReference>
<evidence type="ECO:0000313" key="17">
    <source>
        <dbReference type="EMBL" id="CCA88546.1"/>
    </source>
</evidence>
<dbReference type="Gene3D" id="1.20.140.10">
    <property type="entry name" value="Butyryl-CoA Dehydrogenase, subunit A, domain 3"/>
    <property type="match status" value="1"/>
</dbReference>
<dbReference type="SUPFAM" id="SSF47203">
    <property type="entry name" value="Acyl-CoA dehydrogenase C-terminal domain-like"/>
    <property type="match status" value="1"/>
</dbReference>
<evidence type="ECO:0000256" key="7">
    <source>
        <dbReference type="ARBA" id="ARBA00022827"/>
    </source>
</evidence>
<keyword evidence="9 17" id="KW-0560">Oxidoreductase</keyword>
<name>G3A3T5_9RALS</name>
<dbReference type="PROSITE" id="PS00072">
    <property type="entry name" value="ACYL_COA_DH_1"/>
    <property type="match status" value="1"/>
</dbReference>
<dbReference type="AlphaFoldDB" id="G3A3T5"/>
<dbReference type="InterPro" id="IPR034183">
    <property type="entry name" value="IVD"/>
</dbReference>
<dbReference type="Pfam" id="PF02771">
    <property type="entry name" value="Acyl-CoA_dh_N"/>
    <property type="match status" value="1"/>
</dbReference>
<feature type="domain" description="Acyl-CoA oxidase/dehydrogenase middle" evidence="15">
    <location>
        <begin position="128"/>
        <end position="223"/>
    </location>
</feature>
<dbReference type="GO" id="GO:0050660">
    <property type="term" value="F:flavin adenine dinucleotide binding"/>
    <property type="evidence" value="ECO:0007669"/>
    <property type="project" value="InterPro"/>
</dbReference>
<keyword evidence="8" id="KW-0809">Transit peptide</keyword>
<dbReference type="Gene3D" id="2.40.110.10">
    <property type="entry name" value="Butyryl-CoA Dehydrogenase, subunit A, domain 2"/>
    <property type="match status" value="1"/>
</dbReference>
<comment type="cofactor">
    <cofactor evidence="1 13">
        <name>FAD</name>
        <dbReference type="ChEBI" id="CHEBI:57692"/>
    </cofactor>
</comment>
<evidence type="ECO:0000256" key="11">
    <source>
        <dbReference type="PIRSR" id="PIRSR634183-1"/>
    </source>
</evidence>
<evidence type="ECO:0000259" key="14">
    <source>
        <dbReference type="Pfam" id="PF00441"/>
    </source>
</evidence>
<protein>
    <recommendedName>
        <fullName evidence="5">Isovaleryl-CoA dehydrogenase, mitochondrial</fullName>
        <ecNumber evidence="4">1.3.8.4</ecNumber>
    </recommendedName>
</protein>
<evidence type="ECO:0000256" key="4">
    <source>
        <dbReference type="ARBA" id="ARBA00012044"/>
    </source>
</evidence>
<proteinExistence type="inferred from homology"/>
<gene>
    <name evidence="17" type="ORF">RALSY_30291</name>
</gene>
<dbReference type="InterPro" id="IPR037069">
    <property type="entry name" value="AcylCoA_DH/ox_N_sf"/>
</dbReference>
<dbReference type="FunFam" id="1.10.540.10:FF:000007">
    <property type="entry name" value="Isovaleryl-CoA dehydrogenase, mitochondrial"/>
    <property type="match status" value="1"/>
</dbReference>
<reference evidence="17" key="1">
    <citation type="journal article" date="2011" name="PLoS ONE">
        <title>Ralstonia syzygii, the Blood Disease Bacterium and some Asian R. solanacearum strains form a single genomic species despite divergent lifestyles.</title>
        <authorList>
            <person name="Remenant B."/>
            <person name="de Cambiaire J.C."/>
            <person name="Cellier G."/>
            <person name="Jacobs J.M."/>
            <person name="Mangenot S."/>
            <person name="Barbe V."/>
            <person name="Lajus A."/>
            <person name="Vallenet D."/>
            <person name="Medigue C."/>
            <person name="Fegan M."/>
            <person name="Allen C."/>
            <person name="Prior P."/>
        </authorList>
    </citation>
    <scope>NUCLEOTIDE SEQUENCE</scope>
    <source>
        <strain evidence="17">R24</strain>
    </source>
</reference>
<dbReference type="InterPro" id="IPR006091">
    <property type="entry name" value="Acyl-CoA_Oxase/DH_mid-dom"/>
</dbReference>
<feature type="binding site" evidence="13">
    <location>
        <begin position="162"/>
        <end position="164"/>
    </location>
    <ligand>
        <name>FAD</name>
        <dbReference type="ChEBI" id="CHEBI:57692"/>
    </ligand>
</feature>
<dbReference type="InterPro" id="IPR009075">
    <property type="entry name" value="AcylCo_DH/oxidase_C"/>
</dbReference>
<evidence type="ECO:0000256" key="6">
    <source>
        <dbReference type="ARBA" id="ARBA00022630"/>
    </source>
</evidence>
<feature type="binding site" evidence="13">
    <location>
        <begin position="347"/>
        <end position="351"/>
    </location>
    <ligand>
        <name>FAD</name>
        <dbReference type="ChEBI" id="CHEBI:57692"/>
    </ligand>
</feature>
<dbReference type="Gene3D" id="1.10.540.10">
    <property type="entry name" value="Acyl-CoA dehydrogenase/oxidase, N-terminal domain"/>
    <property type="match status" value="1"/>
</dbReference>
<keyword evidence="7 13" id="KW-0274">FAD</keyword>
<feature type="binding site" evidence="13">
    <location>
        <begin position="129"/>
        <end position="138"/>
    </location>
    <ligand>
        <name>FAD</name>
        <dbReference type="ChEBI" id="CHEBI:57692"/>
    </ligand>
</feature>
<dbReference type="GO" id="GO:0008470">
    <property type="term" value="F:3-methylbutanoyl-CoA dehydrogenase activity"/>
    <property type="evidence" value="ECO:0007669"/>
    <property type="project" value="UniProtKB-EC"/>
</dbReference>
<evidence type="ECO:0000256" key="5">
    <source>
        <dbReference type="ARBA" id="ARBA00018258"/>
    </source>
</evidence>
<dbReference type="CDD" id="cd01156">
    <property type="entry name" value="IVD"/>
    <property type="match status" value="1"/>
</dbReference>
<dbReference type="InterPro" id="IPR006089">
    <property type="entry name" value="Acyl-CoA_DH_CS"/>
</dbReference>
<dbReference type="SUPFAM" id="SSF56645">
    <property type="entry name" value="Acyl-CoA dehydrogenase NM domain-like"/>
    <property type="match status" value="1"/>
</dbReference>
<evidence type="ECO:0000256" key="2">
    <source>
        <dbReference type="ARBA" id="ARBA00004898"/>
    </source>
</evidence>
<dbReference type="FunFam" id="1.20.140.10:FF:000003">
    <property type="entry name" value="isovaleryl-CoA dehydrogenase, mitochondrial"/>
    <property type="match status" value="1"/>
</dbReference>
<evidence type="ECO:0000256" key="12">
    <source>
        <dbReference type="PIRSR" id="PIRSR634183-2"/>
    </source>
</evidence>
<organism evidence="17">
    <name type="scientific">Ralstonia syzygii R24</name>
    <dbReference type="NCBI Taxonomy" id="907261"/>
    <lineage>
        <taxon>Bacteria</taxon>
        <taxon>Pseudomonadati</taxon>
        <taxon>Pseudomonadota</taxon>
        <taxon>Betaproteobacteria</taxon>
        <taxon>Burkholderiales</taxon>
        <taxon>Burkholderiaceae</taxon>
        <taxon>Ralstonia</taxon>
        <taxon>Ralstonia solanacearum species complex</taxon>
    </lineage>
</organism>
<comment type="pathway">
    <text evidence="2">Amino-acid degradation; L-leucine degradation; (S)-3-hydroxy-3-methylglutaryl-CoA from 3-isovaleryl-CoA: step 1/3.</text>
</comment>
<dbReference type="EC" id="1.3.8.4" evidence="4"/>
<feature type="binding site" evidence="13">
    <location>
        <position position="285"/>
    </location>
    <ligand>
        <name>FAD</name>
        <dbReference type="ChEBI" id="CHEBI:57692"/>
    </ligand>
</feature>
<dbReference type="PANTHER" id="PTHR43884">
    <property type="entry name" value="ACYL-COA DEHYDROGENASE"/>
    <property type="match status" value="1"/>
</dbReference>
<keyword evidence="6" id="KW-0285">Flavoprotein</keyword>
<evidence type="ECO:0000256" key="10">
    <source>
        <dbReference type="ARBA" id="ARBA00052875"/>
    </source>
</evidence>
<dbReference type="Pfam" id="PF02770">
    <property type="entry name" value="Acyl-CoA_dh_M"/>
    <property type="match status" value="1"/>
</dbReference>
<evidence type="ECO:0000256" key="8">
    <source>
        <dbReference type="ARBA" id="ARBA00022946"/>
    </source>
</evidence>
<feature type="domain" description="Acyl-CoA dehydrogenase/oxidase C-terminal" evidence="14">
    <location>
        <begin position="235"/>
        <end position="388"/>
    </location>
</feature>
<dbReference type="GO" id="GO:0006552">
    <property type="term" value="P:L-leucine catabolic process"/>
    <property type="evidence" value="ECO:0007669"/>
    <property type="project" value="TreeGrafter"/>
</dbReference>
<dbReference type="InterPro" id="IPR009100">
    <property type="entry name" value="AcylCoA_DH/oxidase_NM_dom_sf"/>
</dbReference>
<evidence type="ECO:0000259" key="15">
    <source>
        <dbReference type="Pfam" id="PF02770"/>
    </source>
</evidence>
<feature type="binding site" evidence="12">
    <location>
        <begin position="374"/>
        <end position="375"/>
    </location>
    <ligand>
        <name>substrate</name>
    </ligand>
</feature>
<comment type="similarity">
    <text evidence="3">Belongs to the acyl-CoA dehydrogenase family.</text>
</comment>
<feature type="binding site" evidence="13">
    <location>
        <begin position="376"/>
        <end position="378"/>
    </location>
    <ligand>
        <name>FAD</name>
        <dbReference type="ChEBI" id="CHEBI:57692"/>
    </ligand>
</feature>
<accession>G3A3T5</accession>
<feature type="binding site" evidence="13">
    <location>
        <position position="274"/>
    </location>
    <ligand>
        <name>FAD</name>
        <dbReference type="ChEBI" id="CHEBI:57692"/>
    </ligand>
</feature>
<evidence type="ECO:0000256" key="9">
    <source>
        <dbReference type="ARBA" id="ARBA00023002"/>
    </source>
</evidence>
<dbReference type="EMBL" id="FR854088">
    <property type="protein sequence ID" value="CCA88546.1"/>
    <property type="molecule type" value="Genomic_DNA"/>
</dbReference>
<sequence>MIELPGLRFDLGVDIDMLRSAVRDWAQAELAPRAEAIDRSDQFPMDAWKQMGDLGVLGITVAEEYGGANMGYLAHMIAMEEISRASASVGLSYGAHSNLCVNQVHRNGTPAQKAKYLPKLVSGEWIGALAMSEPNAGSDVVSMKLRAERRGDRYVLNGTKMWITNGPDCDVLVVYGKTEPELGARGMTAFIVEKGMKGFSVAQKLDKLGMRGSHTGELVFDNVEVPAENVLGEENGGTRVLMSGLDYERAVLSGGPIGIMQACMDVVTPYIHDRKQFGQSIGEFQLIQGKIADMYTTLQACRAYLYTVGKNLDALGREHVRQVRKDCAGVILYTAEKATWMAGEAIQILGGNGYINEFPTGRLWRDAKLYEIGAGTSEIRRMLIGRELYAETM</sequence>
<reference evidence="17" key="2">
    <citation type="submission" date="2011-04" db="EMBL/GenBank/DDBJ databases">
        <authorList>
            <person name="Genoscope - CEA"/>
        </authorList>
    </citation>
    <scope>NUCLEOTIDE SEQUENCE</scope>
    <source>
        <strain evidence="17">R24</strain>
    </source>
</reference>
<evidence type="ECO:0000259" key="16">
    <source>
        <dbReference type="Pfam" id="PF02771"/>
    </source>
</evidence>
<dbReference type="RefSeq" id="WP_197331778.1">
    <property type="nucleotide sequence ID" value="NZ_CP115944.1"/>
</dbReference>
<dbReference type="InterPro" id="IPR046373">
    <property type="entry name" value="Acyl-CoA_Oxase/DH_mid-dom_sf"/>
</dbReference>
<dbReference type="PROSITE" id="PS00073">
    <property type="entry name" value="ACYL_COA_DH_2"/>
    <property type="match status" value="1"/>
</dbReference>
<evidence type="ECO:0000256" key="13">
    <source>
        <dbReference type="PIRSR" id="PIRSR634183-3"/>
    </source>
</evidence>
<feature type="domain" description="Acyl-CoA dehydrogenase/oxidase N-terminal" evidence="16">
    <location>
        <begin position="16"/>
        <end position="124"/>
    </location>
</feature>
<dbReference type="PANTHER" id="PTHR43884:SF12">
    <property type="entry name" value="ISOVALERYL-COA DEHYDROGENASE, MITOCHONDRIAL-RELATED"/>
    <property type="match status" value="1"/>
</dbReference>
<comment type="catalytic activity">
    <reaction evidence="10">
        <text>3-methylbutanoyl-CoA + oxidized [electron-transfer flavoprotein] + H(+) = 3-methylbut-2-enoyl-CoA + reduced [electron-transfer flavoprotein]</text>
        <dbReference type="Rhea" id="RHEA:12276"/>
        <dbReference type="Rhea" id="RHEA-COMP:10685"/>
        <dbReference type="Rhea" id="RHEA-COMP:10686"/>
        <dbReference type="ChEBI" id="CHEBI:15378"/>
        <dbReference type="ChEBI" id="CHEBI:57344"/>
        <dbReference type="ChEBI" id="CHEBI:57345"/>
        <dbReference type="ChEBI" id="CHEBI:57692"/>
        <dbReference type="ChEBI" id="CHEBI:58307"/>
        <dbReference type="EC" id="1.3.8.4"/>
    </reaction>
</comment>
<feature type="active site" description="Proton acceptor" evidence="11">
    <location>
        <position position="248"/>
    </location>
</feature>
<evidence type="ECO:0000256" key="1">
    <source>
        <dbReference type="ARBA" id="ARBA00001974"/>
    </source>
</evidence>